<dbReference type="EMBL" id="PEDL01000006">
    <property type="protein sequence ID" value="PHV70898.1"/>
    <property type="molecule type" value="Genomic_DNA"/>
</dbReference>
<protein>
    <submittedName>
        <fullName evidence="1">Uncharacterized protein</fullName>
    </submittedName>
</protein>
<accession>A0AC61DDQ0</accession>
<evidence type="ECO:0000313" key="1">
    <source>
        <dbReference type="EMBL" id="PHV70898.1"/>
    </source>
</evidence>
<name>A0AC61DDQ0_9FIRM</name>
<organism evidence="1 2">
    <name type="scientific">Sporanaerobium hydrogeniformans</name>
    <dbReference type="NCBI Taxonomy" id="3072179"/>
    <lineage>
        <taxon>Bacteria</taxon>
        <taxon>Bacillati</taxon>
        <taxon>Bacillota</taxon>
        <taxon>Clostridia</taxon>
        <taxon>Lachnospirales</taxon>
        <taxon>Lachnospiraceae</taxon>
        <taxon>Sporanaerobium</taxon>
    </lineage>
</organism>
<gene>
    <name evidence="1" type="ORF">CS063_07695</name>
</gene>
<comment type="caution">
    <text evidence="1">The sequence shown here is derived from an EMBL/GenBank/DDBJ whole genome shotgun (WGS) entry which is preliminary data.</text>
</comment>
<reference evidence="1" key="1">
    <citation type="submission" date="2017-10" db="EMBL/GenBank/DDBJ databases">
        <title>Genome sequence of cellulolytic Lachnospiraceae bacterium XHS1971 isolated from hotspring sediment.</title>
        <authorList>
            <person name="Vasudevan G."/>
            <person name="Joshi A.J."/>
            <person name="Hivarkar S."/>
            <person name="Lanjekar V.B."/>
            <person name="Dhakephalkar P.K."/>
            <person name="Dagar S."/>
        </authorList>
    </citation>
    <scope>NUCLEOTIDE SEQUENCE</scope>
    <source>
        <strain evidence="1">XHS1971</strain>
    </source>
</reference>
<proteinExistence type="predicted"/>
<dbReference type="Proteomes" id="UP000224460">
    <property type="component" value="Unassembled WGS sequence"/>
</dbReference>
<keyword evidence="2" id="KW-1185">Reference proteome</keyword>
<sequence length="59" mass="6869">MNTPNMLIINKLKKELNVLVVQNNYNLLAPDVLQLSRLLDELMLPLFEDQLASTFFEFC</sequence>
<evidence type="ECO:0000313" key="2">
    <source>
        <dbReference type="Proteomes" id="UP000224460"/>
    </source>
</evidence>